<comment type="catalytic activity">
    <reaction evidence="1 18 19">
        <text>(6R)-NADHX = (6S)-NADHX</text>
        <dbReference type="Rhea" id="RHEA:32215"/>
        <dbReference type="ChEBI" id="CHEBI:64074"/>
        <dbReference type="ChEBI" id="CHEBI:64075"/>
        <dbReference type="EC" id="5.1.99.6"/>
    </reaction>
</comment>
<keyword evidence="8 17" id="KW-0521">NADP</keyword>
<evidence type="ECO:0000256" key="19">
    <source>
        <dbReference type="PIRNR" id="PIRNR017184"/>
    </source>
</evidence>
<feature type="binding site" evidence="17">
    <location>
        <position position="453"/>
    </location>
    <ligand>
        <name>(6S)-NADPHX</name>
        <dbReference type="ChEBI" id="CHEBI:64076"/>
    </ligand>
</feature>
<keyword evidence="7 17" id="KW-0067">ATP-binding</keyword>
<feature type="binding site" evidence="18">
    <location>
        <position position="155"/>
    </location>
    <ligand>
        <name>(6S)-NADPHX</name>
        <dbReference type="ChEBI" id="CHEBI:64076"/>
    </ligand>
</feature>
<proteinExistence type="inferred from homology"/>
<dbReference type="Pfam" id="PF03853">
    <property type="entry name" value="YjeF_N"/>
    <property type="match status" value="1"/>
</dbReference>
<feature type="binding site" evidence="18">
    <location>
        <position position="140"/>
    </location>
    <ligand>
        <name>K(+)</name>
        <dbReference type="ChEBI" id="CHEBI:29103"/>
    </ligand>
</feature>
<dbReference type="NCBIfam" id="TIGR00196">
    <property type="entry name" value="yjeF_cterm"/>
    <property type="match status" value="1"/>
</dbReference>
<keyword evidence="11 18" id="KW-0413">Isomerase</keyword>
<dbReference type="PROSITE" id="PS51383">
    <property type="entry name" value="YJEF_C_3"/>
    <property type="match status" value="1"/>
</dbReference>
<dbReference type="CDD" id="cd01171">
    <property type="entry name" value="YXKO-related"/>
    <property type="match status" value="1"/>
</dbReference>
<comment type="subunit">
    <text evidence="17">Homotetramer.</text>
</comment>
<evidence type="ECO:0000256" key="15">
    <source>
        <dbReference type="ARBA" id="ARBA00048238"/>
    </source>
</evidence>
<keyword evidence="10 17" id="KW-0520">NAD</keyword>
<evidence type="ECO:0000259" key="20">
    <source>
        <dbReference type="PROSITE" id="PS51383"/>
    </source>
</evidence>
<comment type="similarity">
    <text evidence="4 19">In the C-terminal section; belongs to the NnrD/CARKD family.</text>
</comment>
<comment type="similarity">
    <text evidence="18">Belongs to the NnrE/AIBP family.</text>
</comment>
<evidence type="ECO:0000256" key="3">
    <source>
        <dbReference type="ARBA" id="ARBA00006001"/>
    </source>
</evidence>
<keyword evidence="23" id="KW-1185">Reference proteome</keyword>
<name>A0ABU0TF08_9FLAO</name>
<evidence type="ECO:0000256" key="1">
    <source>
        <dbReference type="ARBA" id="ARBA00000013"/>
    </source>
</evidence>
<dbReference type="GO" id="GO:0052856">
    <property type="term" value="F:NAD(P)HX epimerase activity"/>
    <property type="evidence" value="ECO:0007669"/>
    <property type="project" value="UniProtKB-EC"/>
</dbReference>
<evidence type="ECO:0000313" key="23">
    <source>
        <dbReference type="Proteomes" id="UP001225072"/>
    </source>
</evidence>
<dbReference type="InterPro" id="IPR036652">
    <property type="entry name" value="YjeF_N_dom_sf"/>
</dbReference>
<comment type="catalytic activity">
    <reaction evidence="16 17 19">
        <text>(6S)-NADPHX + ADP = AMP + phosphate + NADPH + H(+)</text>
        <dbReference type="Rhea" id="RHEA:32235"/>
        <dbReference type="ChEBI" id="CHEBI:15378"/>
        <dbReference type="ChEBI" id="CHEBI:43474"/>
        <dbReference type="ChEBI" id="CHEBI:57783"/>
        <dbReference type="ChEBI" id="CHEBI:64076"/>
        <dbReference type="ChEBI" id="CHEBI:456215"/>
        <dbReference type="ChEBI" id="CHEBI:456216"/>
        <dbReference type="EC" id="4.2.1.136"/>
    </reaction>
</comment>
<dbReference type="EC" id="4.2.1.136" evidence="19"/>
<keyword evidence="13" id="KW-0511">Multifunctional enzyme</keyword>
<keyword evidence="9 18" id="KW-0630">Potassium</keyword>
<feature type="binding site" evidence="18">
    <location>
        <position position="173"/>
    </location>
    <ligand>
        <name>(6S)-NADPHX</name>
        <dbReference type="ChEBI" id="CHEBI:64076"/>
    </ligand>
</feature>
<evidence type="ECO:0000256" key="4">
    <source>
        <dbReference type="ARBA" id="ARBA00009524"/>
    </source>
</evidence>
<feature type="domain" description="YjeF N-terminal" evidence="21">
    <location>
        <begin position="24"/>
        <end position="231"/>
    </location>
</feature>
<evidence type="ECO:0000256" key="9">
    <source>
        <dbReference type="ARBA" id="ARBA00022958"/>
    </source>
</evidence>
<sequence>MEKYSYLILTKFKISMKVFTAENIRKCDQYTIAHEPVSSVQLMERAAVACANWIAEHCKSHKNIAVFCGTGNNGGDGFAIARLLHSKGFDVEIFTNNLKAKFSEDAAANLKKLRDIPGLSVKSFKDKLNYRFDSKTIIIDALFGTGLSRPLQEDYAEVVSHLNTMSNIRIAIDIPSGLPADGAIKEDSVVFKADYTLSFQFWKKSFLHPETGKFTGKVIILDIHMSEDFIAATDADDCVIDNTVVERIFMPREDFTHKGSFGKVVITAGSYGKIGAAVLATKSALKTGAGLTFTLAPACGYEILQTLCPEAMFMESGDRCLTHFEADEDAVYGIGPGLGREPQTVVALIKFLKKYKKPLVLDADALNILAEDEKNLRLIPENSILTPHPKEFERLFGKTDNSFERLELARKKAAEHKIYIVLKDHHTQIVSPDGTVFYNINGNSGLAKGGSGDILTGIITSLLAQGYTEEHAAILGIWLHGKAADFAAEKYSKESMLPTDVVDALSHAFEELNKKVTVKL</sequence>
<dbReference type="Gene3D" id="3.40.1190.20">
    <property type="match status" value="1"/>
</dbReference>
<evidence type="ECO:0000256" key="10">
    <source>
        <dbReference type="ARBA" id="ARBA00023027"/>
    </source>
</evidence>
<evidence type="ECO:0000256" key="5">
    <source>
        <dbReference type="ARBA" id="ARBA00022723"/>
    </source>
</evidence>
<dbReference type="GO" id="GO:0052855">
    <property type="term" value="F:ADP-dependent NAD(P)H-hydrate dehydratase activity"/>
    <property type="evidence" value="ECO:0007669"/>
    <property type="project" value="UniProtKB-EC"/>
</dbReference>
<comment type="catalytic activity">
    <reaction evidence="15 17 19">
        <text>(6S)-NADHX + ADP = AMP + phosphate + NADH + H(+)</text>
        <dbReference type="Rhea" id="RHEA:32223"/>
        <dbReference type="ChEBI" id="CHEBI:15378"/>
        <dbReference type="ChEBI" id="CHEBI:43474"/>
        <dbReference type="ChEBI" id="CHEBI:57945"/>
        <dbReference type="ChEBI" id="CHEBI:64074"/>
        <dbReference type="ChEBI" id="CHEBI:456215"/>
        <dbReference type="ChEBI" id="CHEBI:456216"/>
        <dbReference type="EC" id="4.2.1.136"/>
    </reaction>
</comment>
<evidence type="ECO:0000256" key="12">
    <source>
        <dbReference type="ARBA" id="ARBA00023239"/>
    </source>
</evidence>
<evidence type="ECO:0000259" key="21">
    <source>
        <dbReference type="PROSITE" id="PS51385"/>
    </source>
</evidence>
<dbReference type="PANTHER" id="PTHR12592:SF0">
    <property type="entry name" value="ATP-DEPENDENT (S)-NAD(P)H-HYDRATE DEHYDRATASE"/>
    <property type="match status" value="1"/>
</dbReference>
<feature type="binding site" evidence="17">
    <location>
        <position position="452"/>
    </location>
    <ligand>
        <name>AMP</name>
        <dbReference type="ChEBI" id="CHEBI:456215"/>
    </ligand>
</feature>
<comment type="function">
    <text evidence="17">Catalyzes the dehydration of the S-form of NAD(P)HX at the expense of ADP, which is converted to AMP. Together with NAD(P)HX epimerase, which catalyzes the epimerization of the S- and R-forms, the enzyme allows the repair of both epimers of NAD(P)HX, a damaged form of NAD(P)H that is a result of enzymatic or heat-dependent hydration.</text>
</comment>
<dbReference type="RefSeq" id="WP_307446753.1">
    <property type="nucleotide sequence ID" value="NZ_JAUTAL010000001.1"/>
</dbReference>
<feature type="domain" description="YjeF C-terminal" evidence="20">
    <location>
        <begin position="241"/>
        <end position="512"/>
    </location>
</feature>
<dbReference type="Pfam" id="PF01256">
    <property type="entry name" value="Carb_kinase"/>
    <property type="match status" value="1"/>
</dbReference>
<gene>
    <name evidence="18" type="primary">nnrE</name>
    <name evidence="17" type="synonym">nnrD</name>
    <name evidence="22" type="ORF">QE404_000798</name>
</gene>
<evidence type="ECO:0000313" key="22">
    <source>
        <dbReference type="EMBL" id="MDQ1095651.1"/>
    </source>
</evidence>
<dbReference type="Proteomes" id="UP001225072">
    <property type="component" value="Unassembled WGS sequence"/>
</dbReference>
<evidence type="ECO:0000256" key="6">
    <source>
        <dbReference type="ARBA" id="ARBA00022741"/>
    </source>
</evidence>
<keyword evidence="6 17" id="KW-0547">Nucleotide-binding</keyword>
<protein>
    <recommendedName>
        <fullName evidence="19">Bifunctional NAD(P)H-hydrate repair enzyme</fullName>
    </recommendedName>
    <alternativeName>
        <fullName evidence="19">Nicotinamide nucleotide repair protein</fullName>
    </alternativeName>
    <domain>
        <recommendedName>
            <fullName evidence="19">ADP-dependent (S)-NAD(P)H-hydrate dehydratase</fullName>
            <ecNumber evidence="19">4.2.1.136</ecNumber>
        </recommendedName>
        <alternativeName>
            <fullName evidence="19">ADP-dependent NAD(P)HX dehydratase</fullName>
        </alternativeName>
    </domain>
    <domain>
        <recommendedName>
            <fullName evidence="19">NAD(P)H-hydrate epimerase</fullName>
            <ecNumber evidence="19">5.1.99.6</ecNumber>
        </recommendedName>
    </domain>
</protein>
<keyword evidence="5 18" id="KW-0479">Metal-binding</keyword>
<feature type="binding site" evidence="18">
    <location>
        <position position="176"/>
    </location>
    <ligand>
        <name>K(+)</name>
        <dbReference type="ChEBI" id="CHEBI:29103"/>
    </ligand>
</feature>
<dbReference type="InterPro" id="IPR030677">
    <property type="entry name" value="Nnr"/>
</dbReference>
<dbReference type="HAMAP" id="MF_01966">
    <property type="entry name" value="NADHX_epimerase"/>
    <property type="match status" value="1"/>
</dbReference>
<feature type="binding site" evidence="17">
    <location>
        <position position="337"/>
    </location>
    <ligand>
        <name>(6S)-NADPHX</name>
        <dbReference type="ChEBI" id="CHEBI:64076"/>
    </ligand>
</feature>
<comment type="cofactor">
    <cofactor evidence="17">
        <name>Mg(2+)</name>
        <dbReference type="ChEBI" id="CHEBI:18420"/>
    </cofactor>
</comment>
<evidence type="ECO:0000256" key="8">
    <source>
        <dbReference type="ARBA" id="ARBA00022857"/>
    </source>
</evidence>
<comment type="similarity">
    <text evidence="3 19">In the N-terminal section; belongs to the NnrE/AIBP family.</text>
</comment>
<dbReference type="PROSITE" id="PS51385">
    <property type="entry name" value="YJEF_N"/>
    <property type="match status" value="1"/>
</dbReference>
<dbReference type="InterPro" id="IPR004443">
    <property type="entry name" value="YjeF_N_dom"/>
</dbReference>
<accession>A0ABU0TF08</accession>
<dbReference type="NCBIfam" id="TIGR00197">
    <property type="entry name" value="yjeF_nterm"/>
    <property type="match status" value="1"/>
</dbReference>
<dbReference type="EMBL" id="JAUTAL010000001">
    <property type="protein sequence ID" value="MDQ1095651.1"/>
    <property type="molecule type" value="Genomic_DNA"/>
</dbReference>
<evidence type="ECO:0000256" key="11">
    <source>
        <dbReference type="ARBA" id="ARBA00023235"/>
    </source>
</evidence>
<organism evidence="22 23">
    <name type="scientific">Chryseobacterium camelliae</name>
    <dbReference type="NCBI Taxonomy" id="1265445"/>
    <lineage>
        <taxon>Bacteria</taxon>
        <taxon>Pseudomonadati</taxon>
        <taxon>Bacteroidota</taxon>
        <taxon>Flavobacteriia</taxon>
        <taxon>Flavobacteriales</taxon>
        <taxon>Weeksellaceae</taxon>
        <taxon>Chryseobacterium group</taxon>
        <taxon>Chryseobacterium</taxon>
    </lineage>
</organism>
<feature type="binding site" evidence="17">
    <location>
        <position position="388"/>
    </location>
    <ligand>
        <name>(6S)-NADPHX</name>
        <dbReference type="ChEBI" id="CHEBI:64076"/>
    </ligand>
</feature>
<evidence type="ECO:0000256" key="13">
    <source>
        <dbReference type="ARBA" id="ARBA00023268"/>
    </source>
</evidence>
<dbReference type="HAMAP" id="MF_01965">
    <property type="entry name" value="NADHX_dehydratase"/>
    <property type="match status" value="1"/>
</dbReference>
<feature type="binding site" evidence="18">
    <location>
        <begin position="144"/>
        <end position="150"/>
    </location>
    <ligand>
        <name>(6S)-NADPHX</name>
        <dbReference type="ChEBI" id="CHEBI:64076"/>
    </ligand>
</feature>
<feature type="binding site" evidence="18">
    <location>
        <begin position="72"/>
        <end position="76"/>
    </location>
    <ligand>
        <name>(6S)-NADPHX</name>
        <dbReference type="ChEBI" id="CHEBI:64076"/>
    </ligand>
</feature>
<dbReference type="EC" id="5.1.99.6" evidence="19"/>
<feature type="binding site" evidence="18">
    <location>
        <position position="73"/>
    </location>
    <ligand>
        <name>K(+)</name>
        <dbReference type="ChEBI" id="CHEBI:29103"/>
    </ligand>
</feature>
<feature type="binding site" evidence="17">
    <location>
        <position position="276"/>
    </location>
    <ligand>
        <name>(6S)-NADPHX</name>
        <dbReference type="ChEBI" id="CHEBI:64076"/>
    </ligand>
</feature>
<reference evidence="22 23" key="1">
    <citation type="submission" date="2023-07" db="EMBL/GenBank/DDBJ databases">
        <title>Functional and genomic diversity of the sorghum phyllosphere microbiome.</title>
        <authorList>
            <person name="Shade A."/>
        </authorList>
    </citation>
    <scope>NUCLEOTIDE SEQUENCE [LARGE SCALE GENOMIC DNA]</scope>
    <source>
        <strain evidence="22 23">SORGH_AS_1064</strain>
    </source>
</reference>
<dbReference type="SUPFAM" id="SSF64153">
    <property type="entry name" value="YjeF N-terminal domain-like"/>
    <property type="match status" value="1"/>
</dbReference>
<evidence type="ECO:0000256" key="7">
    <source>
        <dbReference type="ARBA" id="ARBA00022840"/>
    </source>
</evidence>
<evidence type="ECO:0000256" key="16">
    <source>
        <dbReference type="ARBA" id="ARBA00049209"/>
    </source>
</evidence>
<dbReference type="PIRSF" id="PIRSF017184">
    <property type="entry name" value="Nnr"/>
    <property type="match status" value="1"/>
</dbReference>
<dbReference type="SUPFAM" id="SSF53613">
    <property type="entry name" value="Ribokinase-like"/>
    <property type="match status" value="1"/>
</dbReference>
<comment type="cofactor">
    <cofactor evidence="18 19">
        <name>K(+)</name>
        <dbReference type="ChEBI" id="CHEBI:29103"/>
    </cofactor>
    <text evidence="18 19">Binds 1 potassium ion per subunit.</text>
</comment>
<feature type="binding site" evidence="17">
    <location>
        <begin position="423"/>
        <end position="427"/>
    </location>
    <ligand>
        <name>AMP</name>
        <dbReference type="ChEBI" id="CHEBI:456215"/>
    </ligand>
</feature>
<comment type="function">
    <text evidence="18">Catalyzes the epimerization of the S- and R-forms of NAD(P)HX, a damaged form of NAD(P)H that is a result of enzymatic or heat-dependent hydration. This is a prerequisite for the S-specific NAD(P)H-hydrate dehydratase to allow the repair of both epimers of NAD(P)HX.</text>
</comment>
<evidence type="ECO:0000256" key="18">
    <source>
        <dbReference type="HAMAP-Rule" id="MF_01966"/>
    </source>
</evidence>
<comment type="caution">
    <text evidence="22">The sequence shown here is derived from an EMBL/GenBank/DDBJ whole genome shotgun (WGS) entry which is preliminary data.</text>
</comment>
<dbReference type="InterPro" id="IPR029056">
    <property type="entry name" value="Ribokinase-like"/>
</dbReference>
<keyword evidence="12 17" id="KW-0456">Lyase</keyword>
<evidence type="ECO:0000256" key="17">
    <source>
        <dbReference type="HAMAP-Rule" id="MF_01965"/>
    </source>
</evidence>
<dbReference type="InterPro" id="IPR000631">
    <property type="entry name" value="CARKD"/>
</dbReference>
<evidence type="ECO:0000256" key="2">
    <source>
        <dbReference type="ARBA" id="ARBA00000909"/>
    </source>
</evidence>
<dbReference type="Gene3D" id="3.40.50.10260">
    <property type="entry name" value="YjeF N-terminal domain"/>
    <property type="match status" value="1"/>
</dbReference>
<dbReference type="PANTHER" id="PTHR12592">
    <property type="entry name" value="ATP-DEPENDENT (S)-NAD(P)H-HYDRATE DEHYDRATASE FAMILY MEMBER"/>
    <property type="match status" value="1"/>
</dbReference>
<comment type="similarity">
    <text evidence="17">Belongs to the NnrD/CARKD family.</text>
</comment>
<comment type="function">
    <text evidence="14 19">Bifunctional enzyme that catalyzes the epimerization of the S- and R-forms of NAD(P)HX and the dehydration of the S-form of NAD(P)HX at the expense of ADP, which is converted to AMP. This allows the repair of both epimers of NAD(P)HX, a damaged form of NAD(P)H that is a result of enzymatic or heat-dependent hydration.</text>
</comment>
<comment type="catalytic activity">
    <reaction evidence="2 18 19">
        <text>(6R)-NADPHX = (6S)-NADPHX</text>
        <dbReference type="Rhea" id="RHEA:32227"/>
        <dbReference type="ChEBI" id="CHEBI:64076"/>
        <dbReference type="ChEBI" id="CHEBI:64077"/>
        <dbReference type="EC" id="5.1.99.6"/>
    </reaction>
</comment>
<evidence type="ECO:0000256" key="14">
    <source>
        <dbReference type="ARBA" id="ARBA00025153"/>
    </source>
</evidence>